<dbReference type="InterPro" id="IPR039422">
    <property type="entry name" value="MarR/SlyA-like"/>
</dbReference>
<feature type="domain" description="HTH marR-type" evidence="1">
    <location>
        <begin position="3"/>
        <end position="136"/>
    </location>
</feature>
<dbReference type="Proteomes" id="UP000184363">
    <property type="component" value="Unassembled WGS sequence"/>
</dbReference>
<protein>
    <submittedName>
        <fullName evidence="2">Transcriptional regulator, MarR family</fullName>
    </submittedName>
</protein>
<dbReference type="GO" id="GO:0006950">
    <property type="term" value="P:response to stress"/>
    <property type="evidence" value="ECO:0007669"/>
    <property type="project" value="TreeGrafter"/>
</dbReference>
<dbReference type="STRING" id="1848.SAMN05443637_1194"/>
<dbReference type="GO" id="GO:0003700">
    <property type="term" value="F:DNA-binding transcription factor activity"/>
    <property type="evidence" value="ECO:0007669"/>
    <property type="project" value="InterPro"/>
</dbReference>
<evidence type="ECO:0000313" key="3">
    <source>
        <dbReference type="Proteomes" id="UP000184363"/>
    </source>
</evidence>
<organism evidence="2 3">
    <name type="scientific">Pseudonocardia thermophila</name>
    <dbReference type="NCBI Taxonomy" id="1848"/>
    <lineage>
        <taxon>Bacteria</taxon>
        <taxon>Bacillati</taxon>
        <taxon>Actinomycetota</taxon>
        <taxon>Actinomycetes</taxon>
        <taxon>Pseudonocardiales</taxon>
        <taxon>Pseudonocardiaceae</taxon>
        <taxon>Pseudonocardia</taxon>
    </lineage>
</organism>
<dbReference type="Gene3D" id="1.10.10.10">
    <property type="entry name" value="Winged helix-like DNA-binding domain superfamily/Winged helix DNA-binding domain"/>
    <property type="match status" value="1"/>
</dbReference>
<dbReference type="SMART" id="SM00347">
    <property type="entry name" value="HTH_MARR"/>
    <property type="match status" value="1"/>
</dbReference>
<dbReference type="Pfam" id="PF12802">
    <property type="entry name" value="MarR_2"/>
    <property type="match status" value="1"/>
</dbReference>
<dbReference type="SUPFAM" id="SSF46785">
    <property type="entry name" value="Winged helix' DNA-binding domain"/>
    <property type="match status" value="1"/>
</dbReference>
<dbReference type="InterPro" id="IPR000835">
    <property type="entry name" value="HTH_MarR-typ"/>
</dbReference>
<evidence type="ECO:0000313" key="2">
    <source>
        <dbReference type="EMBL" id="SHL13771.1"/>
    </source>
</evidence>
<dbReference type="RefSeq" id="WP_073459336.1">
    <property type="nucleotide sequence ID" value="NZ_CALGVN010000014.1"/>
</dbReference>
<dbReference type="EMBL" id="FRAP01000019">
    <property type="protein sequence ID" value="SHL13771.1"/>
    <property type="molecule type" value="Genomic_DNA"/>
</dbReference>
<proteinExistence type="predicted"/>
<reference evidence="2 3" key="1">
    <citation type="submission" date="2016-11" db="EMBL/GenBank/DDBJ databases">
        <authorList>
            <person name="Jaros S."/>
            <person name="Januszkiewicz K."/>
            <person name="Wedrychowicz H."/>
        </authorList>
    </citation>
    <scope>NUCLEOTIDE SEQUENCE [LARGE SCALE GENOMIC DNA]</scope>
    <source>
        <strain evidence="2 3">DSM 43832</strain>
    </source>
</reference>
<name>A0A1M6Y6A2_PSETH</name>
<gene>
    <name evidence="2" type="ORF">SAMN05443637_1194</name>
</gene>
<dbReference type="InterPro" id="IPR036390">
    <property type="entry name" value="WH_DNA-bd_sf"/>
</dbReference>
<dbReference type="PROSITE" id="PS50995">
    <property type="entry name" value="HTH_MARR_2"/>
    <property type="match status" value="1"/>
</dbReference>
<keyword evidence="3" id="KW-1185">Reference proteome</keyword>
<accession>A0A1M6Y6A2</accession>
<evidence type="ECO:0000259" key="1">
    <source>
        <dbReference type="PROSITE" id="PS50995"/>
    </source>
</evidence>
<dbReference type="AlphaFoldDB" id="A0A1M6Y6A2"/>
<dbReference type="PANTHER" id="PTHR33164">
    <property type="entry name" value="TRANSCRIPTIONAL REGULATOR, MARR FAMILY"/>
    <property type="match status" value="1"/>
</dbReference>
<sequence>MSAPDGGPALFRLVRFWSRRWSLAPTLQDRKLRHVQVLTAVAAAGPVATIAGAAHQLGIDRSGASRLVRDAVEAGLLTRRSDEDDGRRAAVAPTAEGRALLAAVLQWQRAAFIRITAGWDPADRDRFAGYLQRLADEQGA</sequence>
<dbReference type="InterPro" id="IPR036388">
    <property type="entry name" value="WH-like_DNA-bd_sf"/>
</dbReference>
<dbReference type="PANTHER" id="PTHR33164:SF57">
    <property type="entry name" value="MARR-FAMILY TRANSCRIPTIONAL REGULATOR"/>
    <property type="match status" value="1"/>
</dbReference>